<feature type="binding site" evidence="7">
    <location>
        <position position="27"/>
    </location>
    <ligand>
        <name>3-phosphoshikimate</name>
        <dbReference type="ChEBI" id="CHEBI:145989"/>
    </ligand>
</feature>
<dbReference type="HAMAP" id="MF_00210">
    <property type="entry name" value="EPSP_synth"/>
    <property type="match status" value="1"/>
</dbReference>
<comment type="subcellular location">
    <subcellularLocation>
        <location evidence="7">Cytoplasm</location>
    </subcellularLocation>
</comment>
<comment type="function">
    <text evidence="7">Catalyzes the transfer of the enolpyruvyl moiety of phosphoenolpyruvate (PEP) to the 5-hydroxyl of shikimate-3-phosphate (S3P) to produce enolpyruvyl shikimate-3-phosphate and inorganic phosphate.</text>
</comment>
<dbReference type="InterPro" id="IPR036968">
    <property type="entry name" value="Enolpyruvate_Tfrase_sf"/>
</dbReference>
<gene>
    <name evidence="7" type="primary">aroA</name>
    <name evidence="9" type="ORF">IEG06_04255</name>
</gene>
<feature type="binding site" evidence="7">
    <location>
        <position position="98"/>
    </location>
    <ligand>
        <name>phosphoenolpyruvate</name>
        <dbReference type="ChEBI" id="CHEBI:58702"/>
    </ligand>
</feature>
<dbReference type="PANTHER" id="PTHR21090">
    <property type="entry name" value="AROM/DEHYDROQUINATE SYNTHASE"/>
    <property type="match status" value="1"/>
</dbReference>
<feature type="binding site" evidence="7">
    <location>
        <position position="146"/>
    </location>
    <ligand>
        <name>phosphoenolpyruvate</name>
        <dbReference type="ChEBI" id="CHEBI:58702"/>
    </ligand>
</feature>
<feature type="active site" description="Proton acceptor" evidence="7">
    <location>
        <position position="294"/>
    </location>
</feature>
<dbReference type="InterPro" id="IPR006264">
    <property type="entry name" value="EPSP_synthase"/>
</dbReference>
<comment type="caution">
    <text evidence="7">Lacks conserved residue(s) required for the propagation of feature annotation.</text>
</comment>
<feature type="binding site" evidence="7">
    <location>
        <position position="294"/>
    </location>
    <ligand>
        <name>3-phosphoshikimate</name>
        <dbReference type="ChEBI" id="CHEBI:145989"/>
    </ligand>
</feature>
<comment type="caution">
    <text evidence="9">The sequence shown here is derived from an EMBL/GenBank/DDBJ whole genome shotgun (WGS) entry which is preliminary data.</text>
</comment>
<dbReference type="Pfam" id="PF00275">
    <property type="entry name" value="EPSP_synthase"/>
    <property type="match status" value="1"/>
</dbReference>
<feature type="binding site" evidence="7">
    <location>
        <position position="172"/>
    </location>
    <ligand>
        <name>3-phosphoshikimate</name>
        <dbReference type="ChEBI" id="CHEBI:145989"/>
    </ligand>
</feature>
<feature type="binding site" evidence="7">
    <location>
        <position position="368"/>
    </location>
    <ligand>
        <name>phosphoenolpyruvate</name>
        <dbReference type="ChEBI" id="CHEBI:58702"/>
    </ligand>
</feature>
<feature type="binding site" evidence="7">
    <location>
        <position position="144"/>
    </location>
    <ligand>
        <name>3-phosphoshikimate</name>
        <dbReference type="ChEBI" id="CHEBI:145989"/>
    </ligand>
</feature>
<dbReference type="EMBL" id="JACXXH010000002">
    <property type="protein sequence ID" value="MBD3862652.1"/>
    <property type="molecule type" value="Genomic_DNA"/>
</dbReference>
<evidence type="ECO:0000259" key="8">
    <source>
        <dbReference type="Pfam" id="PF00275"/>
    </source>
</evidence>
<evidence type="ECO:0000256" key="3">
    <source>
        <dbReference type="ARBA" id="ARBA00022605"/>
    </source>
</evidence>
<feature type="domain" description="Enolpyruvate transferase" evidence="8">
    <location>
        <begin position="58"/>
        <end position="401"/>
    </location>
</feature>
<evidence type="ECO:0000256" key="7">
    <source>
        <dbReference type="HAMAP-Rule" id="MF_00210"/>
    </source>
</evidence>
<evidence type="ECO:0000256" key="6">
    <source>
        <dbReference type="ARBA" id="ARBA00044633"/>
    </source>
</evidence>
<keyword evidence="10" id="KW-1185">Reference proteome</keyword>
<sequence>MNLHLHQSTIHQTNAIQITGSKSESNRLLLLQALYPEIKINNISNSDDSVLMAKALASKDTVIDIHHAGTAMRFLTAYFSTQEGKTIELTGSKRMKERPIAILVDALNQLGADITYKENQGFPPLLITGKKLTKHKVTLKANVSSQYISALLLVASKLENGLELTLEGDITSVPYIKMTLSLLEEIGTKTKFQDNVITIYPQQQLADKTQQLTVESDWSSASYFYSIVAMSAIGTTISLSSYKQNSLQGDSALATIYNAFGVTTTFKNNTVVLQKTEATSPDTKINFDLKNAPDIAQTISVTAFGLGLECHLTGLHTLKIKETDRLVALKTEIEKLGGQVAITDNSLTLKKAINWHQNVTIASYNDHRMAMAFAPLALKVPIIIEDLKVVSKSYPTFWDDLAALGFIFSV</sequence>
<evidence type="ECO:0000256" key="2">
    <source>
        <dbReference type="ARBA" id="ARBA00009948"/>
    </source>
</evidence>
<evidence type="ECO:0000256" key="4">
    <source>
        <dbReference type="ARBA" id="ARBA00022679"/>
    </source>
</evidence>
<comment type="pathway">
    <text evidence="1 7">Metabolic intermediate biosynthesis; chorismate biosynthesis; chorismate from D-erythrose 4-phosphate and phosphoenolpyruvate: step 6/7.</text>
</comment>
<evidence type="ECO:0000313" key="9">
    <source>
        <dbReference type="EMBL" id="MBD3862652.1"/>
    </source>
</evidence>
<dbReference type="Proteomes" id="UP000627521">
    <property type="component" value="Unassembled WGS sequence"/>
</dbReference>
<dbReference type="PANTHER" id="PTHR21090:SF5">
    <property type="entry name" value="PENTAFUNCTIONAL AROM POLYPEPTIDE"/>
    <property type="match status" value="1"/>
</dbReference>
<dbReference type="SUPFAM" id="SSF55205">
    <property type="entry name" value="EPT/RTPC-like"/>
    <property type="match status" value="1"/>
</dbReference>
<dbReference type="RefSeq" id="WP_191099185.1">
    <property type="nucleotide sequence ID" value="NZ_JACXXF010000002.1"/>
</dbReference>
<keyword evidence="5 7" id="KW-0057">Aromatic amino acid biosynthesis</keyword>
<dbReference type="PROSITE" id="PS00885">
    <property type="entry name" value="EPSP_SYNTHASE_2"/>
    <property type="match status" value="1"/>
</dbReference>
<feature type="binding site" evidence="7">
    <location>
        <position position="325"/>
    </location>
    <ligand>
        <name>phosphoenolpyruvate</name>
        <dbReference type="ChEBI" id="CHEBI:58702"/>
    </ligand>
</feature>
<dbReference type="InterPro" id="IPR013792">
    <property type="entry name" value="RNA3'P_cycl/enolpyr_Trfase_a/b"/>
</dbReference>
<feature type="binding site" evidence="7">
    <location>
        <position position="22"/>
    </location>
    <ligand>
        <name>phosphoenolpyruvate</name>
        <dbReference type="ChEBI" id="CHEBI:58702"/>
    </ligand>
</feature>
<name>A0ABR8LR00_9FLAO</name>
<dbReference type="PIRSF" id="PIRSF000505">
    <property type="entry name" value="EPSPS"/>
    <property type="match status" value="1"/>
</dbReference>
<accession>A0ABR8LR00</accession>
<reference evidence="9 10" key="1">
    <citation type="submission" date="2020-09" db="EMBL/GenBank/DDBJ databases">
        <title>Bacillus nautilus sp. nov., Chryseoglobus crepusculi sp. nov, and Psychrobacter noctis sp. nov., isolated from deep-sea sponges from the equatorial Atlantic.</title>
        <authorList>
            <person name="Stennett H.L."/>
            <person name="Williams S.E."/>
        </authorList>
    </citation>
    <scope>NUCLEOTIDE SEQUENCE [LARGE SCALE GENOMIC DNA]</scope>
    <source>
        <strain evidence="9 10">28M-24</strain>
    </source>
</reference>
<feature type="binding site" evidence="7">
    <location>
        <position position="321"/>
    </location>
    <ligand>
        <name>3-phosphoshikimate</name>
        <dbReference type="ChEBI" id="CHEBI:145989"/>
    </ligand>
</feature>
<evidence type="ECO:0000256" key="1">
    <source>
        <dbReference type="ARBA" id="ARBA00004811"/>
    </source>
</evidence>
<evidence type="ECO:0000256" key="5">
    <source>
        <dbReference type="ARBA" id="ARBA00023141"/>
    </source>
</evidence>
<feature type="binding site" evidence="7">
    <location>
        <position position="392"/>
    </location>
    <ligand>
        <name>phosphoenolpyruvate</name>
        <dbReference type="ChEBI" id="CHEBI:58702"/>
    </ligand>
</feature>
<comment type="catalytic activity">
    <reaction evidence="6">
        <text>3-phosphoshikimate + phosphoenolpyruvate = 5-O-(1-carboxyvinyl)-3-phosphoshikimate + phosphate</text>
        <dbReference type="Rhea" id="RHEA:21256"/>
        <dbReference type="ChEBI" id="CHEBI:43474"/>
        <dbReference type="ChEBI" id="CHEBI:57701"/>
        <dbReference type="ChEBI" id="CHEBI:58702"/>
        <dbReference type="ChEBI" id="CHEBI:145989"/>
        <dbReference type="EC" id="2.5.1.19"/>
    </reaction>
    <physiologicalReaction direction="left-to-right" evidence="6">
        <dbReference type="Rhea" id="RHEA:21257"/>
    </physiologicalReaction>
</comment>
<comment type="similarity">
    <text evidence="2 7">Belongs to the EPSP synthase family.</text>
</comment>
<keyword evidence="3 7" id="KW-0028">Amino-acid biosynthesis</keyword>
<evidence type="ECO:0000313" key="10">
    <source>
        <dbReference type="Proteomes" id="UP000627521"/>
    </source>
</evidence>
<dbReference type="CDD" id="cd01556">
    <property type="entry name" value="EPSP_synthase"/>
    <property type="match status" value="1"/>
</dbReference>
<keyword evidence="4 7" id="KW-0808">Transferase</keyword>
<feature type="binding site" evidence="7">
    <location>
        <position position="69"/>
    </location>
    <ligand>
        <name>phosphoenolpyruvate</name>
        <dbReference type="ChEBI" id="CHEBI:58702"/>
    </ligand>
</feature>
<keyword evidence="7" id="KW-0963">Cytoplasm</keyword>
<organism evidence="9 10">
    <name type="scientific">Olleya marilimosa</name>
    <dbReference type="NCBI Taxonomy" id="272164"/>
    <lineage>
        <taxon>Bacteria</taxon>
        <taxon>Pseudomonadati</taxon>
        <taxon>Bacteroidota</taxon>
        <taxon>Flavobacteriia</taxon>
        <taxon>Flavobacteriales</taxon>
        <taxon>Flavobacteriaceae</taxon>
    </lineage>
</organism>
<feature type="binding site" evidence="7">
    <location>
        <position position="23"/>
    </location>
    <ligand>
        <name>3-phosphoshikimate</name>
        <dbReference type="ChEBI" id="CHEBI:145989"/>
    </ligand>
</feature>
<dbReference type="InterPro" id="IPR001986">
    <property type="entry name" value="Enolpyruvate_Tfrase_dom"/>
</dbReference>
<comment type="subunit">
    <text evidence="7">Monomer.</text>
</comment>
<dbReference type="InterPro" id="IPR023193">
    <property type="entry name" value="EPSP_synthase_CS"/>
</dbReference>
<feature type="binding site" evidence="7">
    <location>
        <position position="146"/>
    </location>
    <ligand>
        <name>3-phosphoshikimate</name>
        <dbReference type="ChEBI" id="CHEBI:145989"/>
    </ligand>
</feature>
<proteinExistence type="inferred from homology"/>
<dbReference type="Gene3D" id="3.65.10.10">
    <property type="entry name" value="Enolpyruvate transferase domain"/>
    <property type="match status" value="3"/>
</dbReference>
<protein>
    <recommendedName>
        <fullName evidence="7">3-phosphoshikimate 1-carboxyvinyltransferase</fullName>
        <ecNumber evidence="7">2.5.1.19</ecNumber>
    </recommendedName>
    <alternativeName>
        <fullName evidence="7">5-enolpyruvylshikimate-3-phosphate synthase</fullName>
        <shortName evidence="7">EPSP synthase</shortName>
        <shortName evidence="7">EPSPS</shortName>
    </alternativeName>
</protein>
<feature type="binding site" evidence="7">
    <location>
        <position position="22"/>
    </location>
    <ligand>
        <name>3-phosphoshikimate</name>
        <dbReference type="ChEBI" id="CHEBI:145989"/>
    </ligand>
</feature>
<feature type="binding site" evidence="7">
    <location>
        <position position="145"/>
    </location>
    <ligand>
        <name>3-phosphoshikimate</name>
        <dbReference type="ChEBI" id="CHEBI:145989"/>
    </ligand>
</feature>
<dbReference type="EC" id="2.5.1.19" evidence="7"/>